<dbReference type="SMART" id="SM00365">
    <property type="entry name" value="LRR_SD22"/>
    <property type="match status" value="3"/>
</dbReference>
<dbReference type="Gene3D" id="3.80.10.10">
    <property type="entry name" value="Ribonuclease Inhibitor"/>
    <property type="match status" value="4"/>
</dbReference>
<feature type="region of interest" description="Disordered" evidence="3">
    <location>
        <begin position="798"/>
        <end position="856"/>
    </location>
</feature>
<keyword evidence="1" id="KW-0433">Leucine-rich repeat</keyword>
<dbReference type="STRING" id="7398.A0A1A9Z733"/>
<feature type="compositionally biased region" description="Low complexity" evidence="3">
    <location>
        <begin position="766"/>
        <end position="778"/>
    </location>
</feature>
<protein>
    <recommendedName>
        <fullName evidence="6">LRRCT domain-containing protein</fullName>
    </recommendedName>
</protein>
<dbReference type="PANTHER" id="PTHR45712:SF22">
    <property type="entry name" value="INSULIN-LIKE GROWTH FACTOR-BINDING PROTEIN COMPLEX ACID LABILE SUBUNIT"/>
    <property type="match status" value="1"/>
</dbReference>
<feature type="compositionally biased region" description="Low complexity" evidence="3">
    <location>
        <begin position="801"/>
        <end position="852"/>
    </location>
</feature>
<dbReference type="InterPro" id="IPR050333">
    <property type="entry name" value="SLRP"/>
</dbReference>
<reference evidence="4" key="2">
    <citation type="submission" date="2020-05" db="UniProtKB">
        <authorList>
            <consortium name="EnsemblMetazoa"/>
        </authorList>
    </citation>
    <scope>IDENTIFICATION</scope>
    <source>
        <strain evidence="4">IAEA</strain>
    </source>
</reference>
<feature type="region of interest" description="Disordered" evidence="3">
    <location>
        <begin position="124"/>
        <end position="162"/>
    </location>
</feature>
<dbReference type="InterPro" id="IPR001611">
    <property type="entry name" value="Leu-rich_rpt"/>
</dbReference>
<proteinExistence type="predicted"/>
<dbReference type="Proteomes" id="UP000092445">
    <property type="component" value="Unassembled WGS sequence"/>
</dbReference>
<accession>A0A1A9Z733</accession>
<dbReference type="PROSITE" id="PS51450">
    <property type="entry name" value="LRR"/>
    <property type="match status" value="4"/>
</dbReference>
<dbReference type="InterPro" id="IPR032675">
    <property type="entry name" value="LRR_dom_sf"/>
</dbReference>
<dbReference type="SMART" id="SM00369">
    <property type="entry name" value="LRR_TYP"/>
    <property type="match status" value="9"/>
</dbReference>
<feature type="compositionally biased region" description="Low complexity" evidence="3">
    <location>
        <begin position="1120"/>
        <end position="1131"/>
    </location>
</feature>
<dbReference type="AlphaFoldDB" id="A0A1A9Z733"/>
<feature type="compositionally biased region" description="Low complexity" evidence="3">
    <location>
        <begin position="1042"/>
        <end position="1053"/>
    </location>
</feature>
<dbReference type="PANTHER" id="PTHR45712">
    <property type="entry name" value="AGAP008170-PA"/>
    <property type="match status" value="1"/>
</dbReference>
<evidence type="ECO:0008006" key="6">
    <source>
        <dbReference type="Google" id="ProtNLM"/>
    </source>
</evidence>
<reference evidence="5" key="1">
    <citation type="submission" date="2014-03" db="EMBL/GenBank/DDBJ databases">
        <authorList>
            <person name="Aksoy S."/>
            <person name="Warren W."/>
            <person name="Wilson R.K."/>
        </authorList>
    </citation>
    <scope>NUCLEOTIDE SEQUENCE [LARGE SCALE GENOMIC DNA]</scope>
    <source>
        <strain evidence="5">IAEA</strain>
    </source>
</reference>
<evidence type="ECO:0000313" key="4">
    <source>
        <dbReference type="EnsemblMetazoa" id="GPAI005888-PA"/>
    </source>
</evidence>
<keyword evidence="2" id="KW-0677">Repeat</keyword>
<evidence type="ECO:0000256" key="3">
    <source>
        <dbReference type="SAM" id="MobiDB-lite"/>
    </source>
</evidence>
<dbReference type="Pfam" id="PF13855">
    <property type="entry name" value="LRR_8"/>
    <property type="match status" value="3"/>
</dbReference>
<feature type="region of interest" description="Disordered" evidence="3">
    <location>
        <begin position="1108"/>
        <end position="1133"/>
    </location>
</feature>
<organism evidence="4 5">
    <name type="scientific">Glossina pallidipes</name>
    <name type="common">Tsetse fly</name>
    <dbReference type="NCBI Taxonomy" id="7398"/>
    <lineage>
        <taxon>Eukaryota</taxon>
        <taxon>Metazoa</taxon>
        <taxon>Ecdysozoa</taxon>
        <taxon>Arthropoda</taxon>
        <taxon>Hexapoda</taxon>
        <taxon>Insecta</taxon>
        <taxon>Pterygota</taxon>
        <taxon>Neoptera</taxon>
        <taxon>Endopterygota</taxon>
        <taxon>Diptera</taxon>
        <taxon>Brachycera</taxon>
        <taxon>Muscomorpha</taxon>
        <taxon>Hippoboscoidea</taxon>
        <taxon>Glossinidae</taxon>
        <taxon>Glossina</taxon>
    </lineage>
</organism>
<dbReference type="VEuPathDB" id="VectorBase:GPAI005888"/>
<feature type="region of interest" description="Disordered" evidence="3">
    <location>
        <begin position="752"/>
        <end position="778"/>
    </location>
</feature>
<dbReference type="PRINTS" id="PR00019">
    <property type="entry name" value="LEURICHRPT"/>
</dbReference>
<evidence type="ECO:0000313" key="5">
    <source>
        <dbReference type="Proteomes" id="UP000092445"/>
    </source>
</evidence>
<dbReference type="SUPFAM" id="SSF52058">
    <property type="entry name" value="L domain-like"/>
    <property type="match status" value="2"/>
</dbReference>
<dbReference type="EnsemblMetazoa" id="GPAI005888-RA">
    <property type="protein sequence ID" value="GPAI005888-PA"/>
    <property type="gene ID" value="GPAI005888"/>
</dbReference>
<name>A0A1A9Z733_GLOPL</name>
<feature type="region of interest" description="Disordered" evidence="3">
    <location>
        <begin position="1016"/>
        <end position="1053"/>
    </location>
</feature>
<evidence type="ECO:0000256" key="1">
    <source>
        <dbReference type="ARBA" id="ARBA00022614"/>
    </source>
</evidence>
<keyword evidence="5" id="KW-1185">Reference proteome</keyword>
<evidence type="ECO:0000256" key="2">
    <source>
        <dbReference type="ARBA" id="ARBA00022737"/>
    </source>
</evidence>
<feature type="compositionally biased region" description="Polar residues" evidence="3">
    <location>
        <begin position="1016"/>
        <end position="1041"/>
    </location>
</feature>
<feature type="region of interest" description="Disordered" evidence="3">
    <location>
        <begin position="636"/>
        <end position="656"/>
    </location>
</feature>
<sequence length="1173" mass="133254">MCHSLFQTGLTFVNLTVVVTWRSVTLGRILVLIIIACLMPIKHCAKIENTQIRLLINDEDLLNEKLSDHEAASRSTTTLKENHEDHYNLYRSELKRLSYETIYRILRDENEPMYRPEDVEMRYYQKRSPSSSSSSPSSPPDCHHSQHHHHQHHHYDDEENHDLQKRSLKETTFLNLTKMNLKKFPPYPHVLRDYETLLSLDLSENYLETVKMEEFSRLQFLNLSHNRLTYLPLWQNSSLISLNLNYNRLKSFSLAYNVKLRELYLCCNEIASLASSNFTILYNLEVLDLSGNRLESLDSSLFPQMMHSLRVLNLADNQFVTVYRETFYNLLSLNTLLLAGNNISDIDYETFLALPNLQYLDLSYNQLQGKSIRALQGITGLVALSIAFNPHLGPYMQEFVASWSLKELDASGTGLCQIPAALALSVRSLGLTHNWLKIINCGDLDSYPLLQYLDLSFSRIEEIEDDALGRLEILEILMLDHNSLRKVPMSLPNSLEHLFLQHNDIMDLQLTSFQGLNNLQTLDLSYNKLLYLPALPLPKLQTLNLQSSDLRGINQAIVHTLPRLSDLMLEENPIKCSDLLGIAEWASSCRLTFKEEEQEFYDKTDAKETTTTATAMSSDLKRKFIKIHNFYEKFQEQQQKRGQQNKRNKSENLMEKTAEEEFTPFCAREMSSSNRNSNITTKTLRNSVTRKEATTVPEQQHSRQQEKITEIPILAVTRDHASITRVPRTDMNFELKALNLTLGSTNIYNRNNPANTETNTHNVNMSISNENKNENHSNYNNSVNIVLASNMQALNNKDLISNSNSNSNSNNSNNNNNNNRKANGNSTTTNNSNNKIMIVTPSSSPSSSSSTSIASHETNTLPVKWNKTAITTTTTTMATTITNVEDMMIKYKKKHNSSDRAFVENDVNAVVKCMQSNSNDVGGLMHVYRCDIPWRRHISATSATAQLRPHQRHNSSMEDDSHSFLSYQEGVQKWHHSTRQQPPYSSPLHNLHVRELQKTSATEVIPIVRTSATTNISTKSQQHWNNSTLTTRNSRCSVNSQSTSSSTASSISASSSAILDDESFYIEMTPDSGQIACALNSELLPMELLNLAKQKQSRRDLTINSITQTSMGDDHTAPPQQQQQQQQQLQQRIMHTQTVKTLSSTSSSSPAAPSIVVADTKQLAPSARKFSLW</sequence>
<feature type="compositionally biased region" description="Polar residues" evidence="3">
    <location>
        <begin position="752"/>
        <end position="765"/>
    </location>
</feature>
<dbReference type="InterPro" id="IPR003591">
    <property type="entry name" value="Leu-rich_rpt_typical-subtyp"/>
</dbReference>